<organism evidence="1 2">
    <name type="scientific">Cocos nucifera</name>
    <name type="common">Coconut palm</name>
    <dbReference type="NCBI Taxonomy" id="13894"/>
    <lineage>
        <taxon>Eukaryota</taxon>
        <taxon>Viridiplantae</taxon>
        <taxon>Streptophyta</taxon>
        <taxon>Embryophyta</taxon>
        <taxon>Tracheophyta</taxon>
        <taxon>Spermatophyta</taxon>
        <taxon>Magnoliopsida</taxon>
        <taxon>Liliopsida</taxon>
        <taxon>Arecaceae</taxon>
        <taxon>Arecoideae</taxon>
        <taxon>Cocoseae</taxon>
        <taxon>Attaleinae</taxon>
        <taxon>Cocos</taxon>
    </lineage>
</organism>
<reference evidence="1" key="2">
    <citation type="submission" date="2019-07" db="EMBL/GenBank/DDBJ databases">
        <authorList>
            <person name="Yang Y."/>
            <person name="Bocs S."/>
            <person name="Baudouin L."/>
        </authorList>
    </citation>
    <scope>NUCLEOTIDE SEQUENCE</scope>
    <source>
        <tissue evidence="1">Spear leaf of Hainan Tall coconut</tissue>
    </source>
</reference>
<proteinExistence type="predicted"/>
<sequence>MLMQSTWKAKWAEGEDAAQVIILKYQEAHGAISIGGEEVLGLGLGMEGDREVLHCRVIEVSFRLSHHFMNEGEGEGAAQI</sequence>
<comment type="caution">
    <text evidence="1">The sequence shown here is derived from an EMBL/GenBank/DDBJ whole genome shotgun (WGS) entry which is preliminary data.</text>
</comment>
<name>A0A8K0IA25_COCNU</name>
<evidence type="ECO:0000313" key="2">
    <source>
        <dbReference type="Proteomes" id="UP000797356"/>
    </source>
</evidence>
<evidence type="ECO:0000313" key="1">
    <source>
        <dbReference type="EMBL" id="KAG1342789.1"/>
    </source>
</evidence>
<dbReference type="Proteomes" id="UP000797356">
    <property type="component" value="Chromosome 5"/>
</dbReference>
<dbReference type="EMBL" id="CM017876">
    <property type="protein sequence ID" value="KAG1342789.1"/>
    <property type="molecule type" value="Genomic_DNA"/>
</dbReference>
<keyword evidence="2" id="KW-1185">Reference proteome</keyword>
<accession>A0A8K0IA25</accession>
<gene>
    <name evidence="1" type="ORF">COCNU_05G010180</name>
</gene>
<dbReference type="AlphaFoldDB" id="A0A8K0IA25"/>
<protein>
    <submittedName>
        <fullName evidence="1">Uncharacterized protein</fullName>
    </submittedName>
</protein>
<reference evidence="1" key="1">
    <citation type="journal article" date="2017" name="Gigascience">
        <title>The genome draft of coconut (Cocos nucifera).</title>
        <authorList>
            <person name="Xiao Y."/>
            <person name="Xu P."/>
            <person name="Fan H."/>
            <person name="Baudouin L."/>
            <person name="Xia W."/>
            <person name="Bocs S."/>
            <person name="Xu J."/>
            <person name="Li Q."/>
            <person name="Guo A."/>
            <person name="Zhou L."/>
            <person name="Li J."/>
            <person name="Wu Y."/>
            <person name="Ma Z."/>
            <person name="Armero A."/>
            <person name="Issali A.E."/>
            <person name="Liu N."/>
            <person name="Peng M."/>
            <person name="Yang Y."/>
        </authorList>
    </citation>
    <scope>NUCLEOTIDE SEQUENCE</scope>
    <source>
        <tissue evidence="1">Spear leaf of Hainan Tall coconut</tissue>
    </source>
</reference>